<dbReference type="EMBL" id="JPKY01000003">
    <property type="protein sequence ID" value="KFH48442.1"/>
    <property type="molecule type" value="Genomic_DNA"/>
</dbReference>
<evidence type="ECO:0000256" key="6">
    <source>
        <dbReference type="ARBA" id="ARBA00047342"/>
    </source>
</evidence>
<feature type="transmembrane region" description="Helical" evidence="11">
    <location>
        <begin position="274"/>
        <end position="292"/>
    </location>
</feature>
<evidence type="ECO:0000256" key="10">
    <source>
        <dbReference type="SAM" id="MobiDB-lite"/>
    </source>
</evidence>
<proteinExistence type="inferred from homology"/>
<comment type="catalytic activity">
    <reaction evidence="8">
        <text>1,5-bis(diphospho)-1D-myo-inositol 2,3,4,6-tetrakisphosphate + H2O = 1-diphospho-1D-myo-inositol 2,3,4,5,6-pentakisphosphate + phosphate + 2 H(+)</text>
        <dbReference type="Rhea" id="RHEA:79699"/>
        <dbReference type="ChEBI" id="CHEBI:15377"/>
        <dbReference type="ChEBI" id="CHEBI:15378"/>
        <dbReference type="ChEBI" id="CHEBI:43474"/>
        <dbReference type="ChEBI" id="CHEBI:74946"/>
        <dbReference type="ChEBI" id="CHEBI:77983"/>
        <dbReference type="EC" id="3.6.1.52"/>
    </reaction>
    <physiologicalReaction direction="left-to-right" evidence="8">
        <dbReference type="Rhea" id="RHEA:79700"/>
    </physiologicalReaction>
</comment>
<dbReference type="Proteomes" id="UP000029964">
    <property type="component" value="Unassembled WGS sequence"/>
</dbReference>
<evidence type="ECO:0000259" key="12">
    <source>
        <dbReference type="PROSITE" id="PS50054"/>
    </source>
</evidence>
<name>A0A086TGG0_HAPC1</name>
<evidence type="ECO:0000256" key="4">
    <source>
        <dbReference type="ARBA" id="ARBA00022801"/>
    </source>
</evidence>
<keyword evidence="14" id="KW-1185">Reference proteome</keyword>
<feature type="domain" description="Tyrosine-protein phosphatase" evidence="12">
    <location>
        <begin position="109"/>
        <end position="257"/>
    </location>
</feature>
<dbReference type="HOGENOM" id="CLU_047845_0_2_1"/>
<dbReference type="Gene3D" id="3.90.190.10">
    <property type="entry name" value="Protein tyrosine phosphatase superfamily"/>
    <property type="match status" value="1"/>
</dbReference>
<dbReference type="InterPro" id="IPR004861">
    <property type="entry name" value="Siw14-like"/>
</dbReference>
<organism evidence="13 14">
    <name type="scientific">Hapsidospora chrysogenum (strain ATCC 11550 / CBS 779.69 / DSM 880 / IAM 14645 / JCM 23072 / IMI 49137)</name>
    <name type="common">Acremonium chrysogenum</name>
    <dbReference type="NCBI Taxonomy" id="857340"/>
    <lineage>
        <taxon>Eukaryota</taxon>
        <taxon>Fungi</taxon>
        <taxon>Dikarya</taxon>
        <taxon>Ascomycota</taxon>
        <taxon>Pezizomycotina</taxon>
        <taxon>Sordariomycetes</taxon>
        <taxon>Hypocreomycetidae</taxon>
        <taxon>Hypocreales</taxon>
        <taxon>Bionectriaceae</taxon>
        <taxon>Hapsidospora</taxon>
    </lineage>
</organism>
<evidence type="ECO:0000256" key="9">
    <source>
        <dbReference type="ARBA" id="ARBA00048424"/>
    </source>
</evidence>
<keyword evidence="11" id="KW-0472">Membrane</keyword>
<comment type="catalytic activity">
    <reaction evidence="9">
        <text>6-diphospho-1D-myo-inositol pentakisphosphate + H2O = 1D-myo-inositol hexakisphosphate + phosphate + H(+)</text>
        <dbReference type="Rhea" id="RHEA:79703"/>
        <dbReference type="ChEBI" id="CHEBI:15377"/>
        <dbReference type="ChEBI" id="CHEBI:15378"/>
        <dbReference type="ChEBI" id="CHEBI:43474"/>
        <dbReference type="ChEBI" id="CHEBI:58130"/>
        <dbReference type="ChEBI" id="CHEBI:230534"/>
        <dbReference type="EC" id="3.6.1.52"/>
    </reaction>
    <physiologicalReaction direction="left-to-right" evidence="9">
        <dbReference type="Rhea" id="RHEA:79704"/>
    </physiologicalReaction>
</comment>
<evidence type="ECO:0000256" key="5">
    <source>
        <dbReference type="ARBA" id="ARBA00044949"/>
    </source>
</evidence>
<dbReference type="FunFam" id="3.90.190.10:FF:000035">
    <property type="entry name" value="Tyrosine phosphatase, putative"/>
    <property type="match status" value="1"/>
</dbReference>
<evidence type="ECO:0000256" key="2">
    <source>
        <dbReference type="ARBA" id="ARBA00012527"/>
    </source>
</evidence>
<comment type="catalytic activity">
    <reaction evidence="7">
        <text>3,5-bis(diphospho)-1D-myo-inositol 1,2,4,6-tetrakisphosphate + H2O = 3-diphospho-1D-myo-inositol 1,2,4,5,6-pentakisphosphate + phosphate + 2 H(+)</text>
        <dbReference type="Rhea" id="RHEA:56312"/>
        <dbReference type="ChEBI" id="CHEBI:15377"/>
        <dbReference type="ChEBI" id="CHEBI:15378"/>
        <dbReference type="ChEBI" id="CHEBI:43474"/>
        <dbReference type="ChEBI" id="CHEBI:140372"/>
        <dbReference type="ChEBI" id="CHEBI:140374"/>
        <dbReference type="EC" id="3.6.1.52"/>
    </reaction>
    <physiologicalReaction direction="left-to-right" evidence="7">
        <dbReference type="Rhea" id="RHEA:56313"/>
    </physiologicalReaction>
</comment>
<dbReference type="EC" id="3.6.1.52" evidence="2"/>
<comment type="catalytic activity">
    <reaction evidence="6">
        <text>5-diphospho-1D-myo-inositol 1,2,3,4,6-pentakisphosphate + H2O = 1D-myo-inositol hexakisphosphate + phosphate + H(+)</text>
        <dbReference type="Rhea" id="RHEA:22384"/>
        <dbReference type="ChEBI" id="CHEBI:15377"/>
        <dbReference type="ChEBI" id="CHEBI:15378"/>
        <dbReference type="ChEBI" id="CHEBI:43474"/>
        <dbReference type="ChEBI" id="CHEBI:58130"/>
        <dbReference type="ChEBI" id="CHEBI:58628"/>
        <dbReference type="EC" id="3.6.1.52"/>
    </reaction>
    <physiologicalReaction direction="left-to-right" evidence="6">
        <dbReference type="Rhea" id="RHEA:22385"/>
    </physiologicalReaction>
</comment>
<evidence type="ECO:0000256" key="11">
    <source>
        <dbReference type="SAM" id="Phobius"/>
    </source>
</evidence>
<comment type="subcellular location">
    <subcellularLocation>
        <location evidence="1">Cytoplasm</location>
    </subcellularLocation>
</comment>
<dbReference type="SUPFAM" id="SSF52799">
    <property type="entry name" value="(Phosphotyrosine protein) phosphatases II"/>
    <property type="match status" value="1"/>
</dbReference>
<dbReference type="PROSITE" id="PS00383">
    <property type="entry name" value="TYR_PHOSPHATASE_1"/>
    <property type="match status" value="1"/>
</dbReference>
<dbReference type="Pfam" id="PF03162">
    <property type="entry name" value="Y_phosphatase2"/>
    <property type="match status" value="1"/>
</dbReference>
<feature type="compositionally biased region" description="Low complexity" evidence="10">
    <location>
        <begin position="25"/>
        <end position="43"/>
    </location>
</feature>
<dbReference type="InterPro" id="IPR020428">
    <property type="entry name" value="PFA-DSPs"/>
</dbReference>
<dbReference type="PANTHER" id="PTHR31126">
    <property type="entry name" value="TYROSINE-PROTEIN PHOSPHATASE"/>
    <property type="match status" value="1"/>
</dbReference>
<keyword evidence="11" id="KW-1133">Transmembrane helix</keyword>
<dbReference type="InterPro" id="IPR016130">
    <property type="entry name" value="Tyr_Pase_AS"/>
</dbReference>
<reference evidence="14" key="1">
    <citation type="journal article" date="2014" name="Genome Announc.">
        <title>Genome sequence and annotation of Acremonium chrysogenum, producer of the beta-lactam antibiotic cephalosporin C.</title>
        <authorList>
            <person name="Terfehr D."/>
            <person name="Dahlmann T.A."/>
            <person name="Specht T."/>
            <person name="Zadra I."/>
            <person name="Kuernsteiner H."/>
            <person name="Kueck U."/>
        </authorList>
    </citation>
    <scope>NUCLEOTIDE SEQUENCE [LARGE SCALE GENOMIC DNA]</scope>
    <source>
        <strain evidence="14">ATCC 11550 / CBS 779.69 / DSM 880 / IAM 14645 / JCM 23072 / IMI 49137</strain>
    </source>
</reference>
<evidence type="ECO:0000313" key="13">
    <source>
        <dbReference type="EMBL" id="KFH48442.1"/>
    </source>
</evidence>
<dbReference type="OrthoDB" id="6375174at2759"/>
<sequence length="301" mass="33625">MTSKRNSRVFIDEEEPCAHEERQARSSSGSSSASSYHSRGNSRSSEKDDFMQVAEEAGEGQQPHSGVIAAKDMGKSAEVDVAVKTKAMTSEIGQGLDCRPIHVHGCPENFGLVFPGVYRSSYPKPENYRFLQGLKLKTVVTLVKKEEIDHDLAGFLSSNGINQIIFNMKGTKKEAIPDDTMNSILEIVLDHRNYPLMLHCNRGKHRTGCVVGVMRMATGWAPQRAIDEYRAFAEPKVRDCDVEYLGNYQSTSRSRECRAAMVRYSRFSQGQLRTFSRAVMVSGIVLFLWMLSGQRLRAATS</sequence>
<dbReference type="PANTHER" id="PTHR31126:SF48">
    <property type="entry name" value="INOSITOL PHOSPHATASE SIW14"/>
    <property type="match status" value="1"/>
</dbReference>
<keyword evidence="3" id="KW-0963">Cytoplasm</keyword>
<dbReference type="STRING" id="857340.A0A086TGG0"/>
<keyword evidence="4" id="KW-0378">Hydrolase</keyword>
<dbReference type="GO" id="GO:0052840">
    <property type="term" value="F:inositol diphosphate tetrakisphosphate diphosphatase activity"/>
    <property type="evidence" value="ECO:0007669"/>
    <property type="project" value="TreeGrafter"/>
</dbReference>
<dbReference type="InterPro" id="IPR020422">
    <property type="entry name" value="TYR_PHOSPHATASE_DUAL_dom"/>
</dbReference>
<dbReference type="InterPro" id="IPR029021">
    <property type="entry name" value="Prot-tyrosine_phosphatase-like"/>
</dbReference>
<dbReference type="GO" id="GO:0016791">
    <property type="term" value="F:phosphatase activity"/>
    <property type="evidence" value="ECO:0007669"/>
    <property type="project" value="InterPro"/>
</dbReference>
<dbReference type="PROSITE" id="PS50054">
    <property type="entry name" value="TYR_PHOSPHATASE_DUAL"/>
    <property type="match status" value="1"/>
</dbReference>
<dbReference type="AlphaFoldDB" id="A0A086TGG0"/>
<evidence type="ECO:0000313" key="14">
    <source>
        <dbReference type="Proteomes" id="UP000029964"/>
    </source>
</evidence>
<evidence type="ECO:0000256" key="8">
    <source>
        <dbReference type="ARBA" id="ARBA00047927"/>
    </source>
</evidence>
<evidence type="ECO:0000256" key="3">
    <source>
        <dbReference type="ARBA" id="ARBA00022490"/>
    </source>
</evidence>
<dbReference type="GO" id="GO:0005737">
    <property type="term" value="C:cytoplasm"/>
    <property type="evidence" value="ECO:0007669"/>
    <property type="project" value="UniProtKB-SubCell"/>
</dbReference>
<feature type="region of interest" description="Disordered" evidence="10">
    <location>
        <begin position="1"/>
        <end position="49"/>
    </location>
</feature>
<comment type="caution">
    <text evidence="13">The sequence shown here is derived from an EMBL/GenBank/DDBJ whole genome shotgun (WGS) entry which is preliminary data.</text>
</comment>
<evidence type="ECO:0000256" key="7">
    <source>
        <dbReference type="ARBA" id="ARBA00047562"/>
    </source>
</evidence>
<comment type="similarity">
    <text evidence="5">Belongs to the protein-tyrosine phosphatase family. Atypical dual-specificity phosphatase Siw14-like subfamily.</text>
</comment>
<accession>A0A086TGG0</accession>
<evidence type="ECO:0000256" key="1">
    <source>
        <dbReference type="ARBA" id="ARBA00004496"/>
    </source>
</evidence>
<protein>
    <recommendedName>
        <fullName evidence="2">diphosphoinositol-polyphosphate diphosphatase</fullName>
        <ecNumber evidence="2">3.6.1.52</ecNumber>
    </recommendedName>
</protein>
<dbReference type="PRINTS" id="PR01911">
    <property type="entry name" value="PFDSPHPHTASE"/>
</dbReference>
<keyword evidence="11" id="KW-0812">Transmembrane</keyword>
<gene>
    <name evidence="13" type="ORF">ACRE_006180</name>
</gene>